<sequence>MGSPRQVSQSVESVTWTCTCGWVLFPELPHSATCSPTDTRCPGRTRTAPPQVHQRHEGPILPQRDDDVVAGDGRGAAPAVAGGLAEVVGGQGELGAAGDVVLLAVVGDDDLPVGGREDRPSETGEDRRFLNSEG</sequence>
<organism evidence="2 3">
    <name type="scientific">Corynebacterium halotolerans YIM 70093 = DSM 44683</name>
    <dbReference type="NCBI Taxonomy" id="1121362"/>
    <lineage>
        <taxon>Bacteria</taxon>
        <taxon>Bacillati</taxon>
        <taxon>Actinomycetota</taxon>
        <taxon>Actinomycetes</taxon>
        <taxon>Mycobacteriales</taxon>
        <taxon>Corynebacteriaceae</taxon>
        <taxon>Corynebacterium</taxon>
    </lineage>
</organism>
<evidence type="ECO:0000313" key="2">
    <source>
        <dbReference type="EMBL" id="AGF72716.1"/>
    </source>
</evidence>
<accession>M1P7S0</accession>
<dbReference type="Proteomes" id="UP000011723">
    <property type="component" value="Chromosome"/>
</dbReference>
<evidence type="ECO:0000313" key="3">
    <source>
        <dbReference type="Proteomes" id="UP000011723"/>
    </source>
</evidence>
<proteinExistence type="predicted"/>
<dbReference type="EMBL" id="CP003697">
    <property type="protein sequence ID" value="AGF72716.1"/>
    <property type="molecule type" value="Genomic_DNA"/>
</dbReference>
<feature type="region of interest" description="Disordered" evidence="1">
    <location>
        <begin position="33"/>
        <end position="76"/>
    </location>
</feature>
<reference evidence="2 3" key="1">
    <citation type="journal article" date="2012" name="Stand. Genomic Sci.">
        <title>Genome sequence of the halotolerant bacterium Corynebacterium halotolerans type strain YIM 70093(T) (= DSM 44683(T)).</title>
        <authorList>
            <person name="Ruckert C."/>
            <person name="Albersmeier A."/>
            <person name="Al-Dilaimi A."/>
            <person name="Niehaus K."/>
            <person name="Szczepanowski R."/>
            <person name="Kalinowski J."/>
        </authorList>
    </citation>
    <scope>NUCLEOTIDE SEQUENCE [LARGE SCALE GENOMIC DNA]</scope>
    <source>
        <strain evidence="2">YIM 70093</strain>
    </source>
</reference>
<keyword evidence="3" id="KW-1185">Reference proteome</keyword>
<feature type="region of interest" description="Disordered" evidence="1">
    <location>
        <begin position="109"/>
        <end position="134"/>
    </location>
</feature>
<dbReference type="AlphaFoldDB" id="M1P7S0"/>
<dbReference type="HOGENOM" id="CLU_1892690_0_0_11"/>
<feature type="compositionally biased region" description="Basic and acidic residues" evidence="1">
    <location>
        <begin position="54"/>
        <end position="67"/>
    </location>
</feature>
<feature type="compositionally biased region" description="Basic and acidic residues" evidence="1">
    <location>
        <begin position="115"/>
        <end position="134"/>
    </location>
</feature>
<name>M1P7S0_9CORY</name>
<evidence type="ECO:0000256" key="1">
    <source>
        <dbReference type="SAM" id="MobiDB-lite"/>
    </source>
</evidence>
<gene>
    <name evidence="2" type="ORF">A605_08570</name>
</gene>
<dbReference type="KEGG" id="chn:A605_08570"/>
<protein>
    <submittedName>
        <fullName evidence="2">Uncharacterized protein</fullName>
    </submittedName>
</protein>